<dbReference type="Proteomes" id="UP000007350">
    <property type="component" value="Unassembled WGS sequence"/>
</dbReference>
<organism evidence="2 3">
    <name type="scientific">Trypanosoma cruzi marinkellei</name>
    <dbReference type="NCBI Taxonomy" id="85056"/>
    <lineage>
        <taxon>Eukaryota</taxon>
        <taxon>Discoba</taxon>
        <taxon>Euglenozoa</taxon>
        <taxon>Kinetoplastea</taxon>
        <taxon>Metakinetoplastina</taxon>
        <taxon>Trypanosomatida</taxon>
        <taxon>Trypanosomatidae</taxon>
        <taxon>Trypanosoma</taxon>
        <taxon>Schizotrypanum</taxon>
    </lineage>
</organism>
<protein>
    <submittedName>
        <fullName evidence="2">Beta galactofuranosyl glycosyltransferase, putative</fullName>
    </submittedName>
</protein>
<keyword evidence="1" id="KW-0472">Membrane</keyword>
<gene>
    <name evidence="2" type="ORF">MOQ_006708</name>
</gene>
<reference evidence="2 3" key="1">
    <citation type="journal article" date="2012" name="BMC Genomics">
        <title>Comparative genomic analysis of human infective Trypanosoma cruzi lineages with the bat-restricted subspecies T. cruzi marinkellei.</title>
        <authorList>
            <person name="Franzen O."/>
            <person name="Talavera-Lopez C."/>
            <person name="Ochaya S."/>
            <person name="Butler C.E."/>
            <person name="Messenger L.A."/>
            <person name="Lewis M.D."/>
            <person name="Llewellyn M.S."/>
            <person name="Marinkelle C.J."/>
            <person name="Tyler K.M."/>
            <person name="Miles M.A."/>
            <person name="Andersson B."/>
        </authorList>
    </citation>
    <scope>NUCLEOTIDE SEQUENCE [LARGE SCALE GENOMIC DNA]</scope>
    <source>
        <strain evidence="2 3">B7</strain>
    </source>
</reference>
<dbReference type="GO" id="GO:0016740">
    <property type="term" value="F:transferase activity"/>
    <property type="evidence" value="ECO:0007669"/>
    <property type="project" value="UniProtKB-KW"/>
</dbReference>
<evidence type="ECO:0000256" key="1">
    <source>
        <dbReference type="SAM" id="Phobius"/>
    </source>
</evidence>
<sequence length="64" mass="7627">MLRRELQLLLYHCSFLFLRFLSHFSPLLLILLPVMLRLLRAPYFFPPLYSPHGVRVHCAGRSLF</sequence>
<keyword evidence="2" id="KW-0808">Transferase</keyword>
<evidence type="ECO:0000313" key="2">
    <source>
        <dbReference type="EMBL" id="EKF29506.1"/>
    </source>
</evidence>
<dbReference type="AlphaFoldDB" id="K2N4B9"/>
<dbReference type="EMBL" id="AHKC01013059">
    <property type="protein sequence ID" value="EKF29506.1"/>
    <property type="molecule type" value="Genomic_DNA"/>
</dbReference>
<proteinExistence type="predicted"/>
<comment type="caution">
    <text evidence="2">The sequence shown here is derived from an EMBL/GenBank/DDBJ whole genome shotgun (WGS) entry which is preliminary data.</text>
</comment>
<feature type="transmembrane region" description="Helical" evidence="1">
    <location>
        <begin position="20"/>
        <end position="39"/>
    </location>
</feature>
<feature type="non-terminal residue" evidence="2">
    <location>
        <position position="64"/>
    </location>
</feature>
<evidence type="ECO:0000313" key="3">
    <source>
        <dbReference type="Proteomes" id="UP000007350"/>
    </source>
</evidence>
<keyword evidence="1" id="KW-1133">Transmembrane helix</keyword>
<keyword evidence="3" id="KW-1185">Reference proteome</keyword>
<name>K2N4B9_TRYCR</name>
<keyword evidence="1" id="KW-0812">Transmembrane</keyword>
<accession>K2N4B9</accession>